<comment type="subcellular location">
    <subcellularLocation>
        <location evidence="1">Secreted</location>
        <location evidence="1">Cell wall</location>
    </subcellularLocation>
</comment>
<dbReference type="Pfam" id="PF00295">
    <property type="entry name" value="Glyco_hydro_28"/>
    <property type="match status" value="4"/>
</dbReference>
<dbReference type="InterPro" id="IPR012334">
    <property type="entry name" value="Pectin_lyas_fold"/>
</dbReference>
<sequence>MTVCGTTGGNPTLVIPSGKKFFIKAVSFRGPCKSSSIHVQIQGTIIGPSQVQKGVGYYMNSWIVFQRVNGLTVDGNGVIDGQGANWWKCFVGRKALKFDYSNNLRLSGLKLVNAPMKFISLSKCHNSVISNIDISAPGDSPNTDGIDITNSDNVAVSNCNIASGQGYARRITFENITVTDTQVPIILDQFYCPEGGCANQTKAVKVSDVSFINIRGTTSSEKAMTILCSDTSACTNVKLEHIKITSSSGKPVVSHCNNIQGTMDPYGEYDTRRDVLIQDCTFSNIRNLPRIRSQQGGVCYATETTFENITFTDTRVPIIVDQCYCPQRNCINQTNAHQRNIGGTTSSEKAMAMLRSDTSACTCTSVKLERIKLTPSSGKPIVSQYNNEELNAFEKAWKAVCGSTGGNPTLVIPSGKKFLIRAVSFPGPCKSPSIHVQVLKFDYSNNLRLSDLKLVNAPMKFISLSKCHNSVISDIVISAPGDSPNTDGIDITNSNNVTVSNSNIASGQGYARKITFQNITVTDVQVPIILDQFYCPEGGCANQTKAVKISDISFIDIRGTTSSEKAMTILCSDTSPCTNVRLEHINITSASGKPIVSQTHNVRGKFVDITPKL</sequence>
<keyword evidence="6 8" id="KW-0326">Glycosidase</keyword>
<keyword evidence="10" id="KW-1185">Reference proteome</keyword>
<protein>
    <recommendedName>
        <fullName evidence="11">Polygalacturonase</fullName>
    </recommendedName>
</protein>
<dbReference type="SMART" id="SM00710">
    <property type="entry name" value="PbH1"/>
    <property type="match status" value="8"/>
</dbReference>
<reference evidence="9" key="1">
    <citation type="submission" date="2022-02" db="EMBL/GenBank/DDBJ databases">
        <authorList>
            <person name="Henning P.M."/>
            <person name="McCubbin A.G."/>
            <person name="Shore J.S."/>
        </authorList>
    </citation>
    <scope>NUCLEOTIDE SEQUENCE</scope>
    <source>
        <strain evidence="9">F60SS</strain>
        <tissue evidence="9">Leaves</tissue>
    </source>
</reference>
<keyword evidence="3" id="KW-0134">Cell wall</keyword>
<evidence type="ECO:0000256" key="5">
    <source>
        <dbReference type="ARBA" id="ARBA00022801"/>
    </source>
</evidence>
<evidence type="ECO:0000313" key="9">
    <source>
        <dbReference type="EMBL" id="KAJ4847180.1"/>
    </source>
</evidence>
<proteinExistence type="inferred from homology"/>
<evidence type="ECO:0000313" key="10">
    <source>
        <dbReference type="Proteomes" id="UP001141552"/>
    </source>
</evidence>
<dbReference type="Proteomes" id="UP001141552">
    <property type="component" value="Unassembled WGS sequence"/>
</dbReference>
<evidence type="ECO:0000256" key="7">
    <source>
        <dbReference type="ARBA" id="ARBA00023316"/>
    </source>
</evidence>
<comment type="similarity">
    <text evidence="2 8">Belongs to the glycosyl hydrolase 28 family.</text>
</comment>
<evidence type="ECO:0000256" key="2">
    <source>
        <dbReference type="ARBA" id="ARBA00008834"/>
    </source>
</evidence>
<keyword evidence="4" id="KW-0964">Secreted</keyword>
<dbReference type="PANTHER" id="PTHR31375">
    <property type="match status" value="1"/>
</dbReference>
<evidence type="ECO:0000256" key="4">
    <source>
        <dbReference type="ARBA" id="ARBA00022525"/>
    </source>
</evidence>
<evidence type="ECO:0000256" key="8">
    <source>
        <dbReference type="RuleBase" id="RU361169"/>
    </source>
</evidence>
<dbReference type="GO" id="GO:0004650">
    <property type="term" value="F:polygalacturonase activity"/>
    <property type="evidence" value="ECO:0007669"/>
    <property type="project" value="InterPro"/>
</dbReference>
<dbReference type="InterPro" id="IPR000743">
    <property type="entry name" value="Glyco_hydro_28"/>
</dbReference>
<dbReference type="EMBL" id="JAKUCV010001236">
    <property type="protein sequence ID" value="KAJ4847180.1"/>
    <property type="molecule type" value="Genomic_DNA"/>
</dbReference>
<evidence type="ECO:0008006" key="11">
    <source>
        <dbReference type="Google" id="ProtNLM"/>
    </source>
</evidence>
<reference evidence="9" key="2">
    <citation type="journal article" date="2023" name="Plants (Basel)">
        <title>Annotation of the Turnera subulata (Passifloraceae) Draft Genome Reveals the S-Locus Evolved after the Divergence of Turneroideae from Passifloroideae in a Stepwise Manner.</title>
        <authorList>
            <person name="Henning P.M."/>
            <person name="Roalson E.H."/>
            <person name="Mir W."/>
            <person name="McCubbin A.G."/>
            <person name="Shore J.S."/>
        </authorList>
    </citation>
    <scope>NUCLEOTIDE SEQUENCE</scope>
    <source>
        <strain evidence="9">F60SS</strain>
    </source>
</reference>
<accession>A0A9Q0GBY1</accession>
<evidence type="ECO:0000256" key="6">
    <source>
        <dbReference type="ARBA" id="ARBA00023295"/>
    </source>
</evidence>
<keyword evidence="5 8" id="KW-0378">Hydrolase</keyword>
<keyword evidence="7" id="KW-0961">Cell wall biogenesis/degradation</keyword>
<dbReference type="Gene3D" id="2.160.20.10">
    <property type="entry name" value="Single-stranded right-handed beta-helix, Pectin lyase-like"/>
    <property type="match status" value="5"/>
</dbReference>
<dbReference type="GO" id="GO:0071555">
    <property type="term" value="P:cell wall organization"/>
    <property type="evidence" value="ECO:0007669"/>
    <property type="project" value="UniProtKB-KW"/>
</dbReference>
<dbReference type="GO" id="GO:0005975">
    <property type="term" value="P:carbohydrate metabolic process"/>
    <property type="evidence" value="ECO:0007669"/>
    <property type="project" value="InterPro"/>
</dbReference>
<dbReference type="SUPFAM" id="SSF51126">
    <property type="entry name" value="Pectin lyase-like"/>
    <property type="match status" value="3"/>
</dbReference>
<evidence type="ECO:0000256" key="3">
    <source>
        <dbReference type="ARBA" id="ARBA00022512"/>
    </source>
</evidence>
<dbReference type="AlphaFoldDB" id="A0A9Q0GBY1"/>
<organism evidence="9 10">
    <name type="scientific">Turnera subulata</name>
    <dbReference type="NCBI Taxonomy" id="218843"/>
    <lineage>
        <taxon>Eukaryota</taxon>
        <taxon>Viridiplantae</taxon>
        <taxon>Streptophyta</taxon>
        <taxon>Embryophyta</taxon>
        <taxon>Tracheophyta</taxon>
        <taxon>Spermatophyta</taxon>
        <taxon>Magnoliopsida</taxon>
        <taxon>eudicotyledons</taxon>
        <taxon>Gunneridae</taxon>
        <taxon>Pentapetalae</taxon>
        <taxon>rosids</taxon>
        <taxon>fabids</taxon>
        <taxon>Malpighiales</taxon>
        <taxon>Passifloraceae</taxon>
        <taxon>Turnera</taxon>
    </lineage>
</organism>
<gene>
    <name evidence="9" type="ORF">Tsubulata_040885</name>
</gene>
<dbReference type="InterPro" id="IPR011050">
    <property type="entry name" value="Pectin_lyase_fold/virulence"/>
</dbReference>
<dbReference type="InterPro" id="IPR006626">
    <property type="entry name" value="PbH1"/>
</dbReference>
<dbReference type="OrthoDB" id="187139at2759"/>
<name>A0A9Q0GBY1_9ROSI</name>
<evidence type="ECO:0000256" key="1">
    <source>
        <dbReference type="ARBA" id="ARBA00004191"/>
    </source>
</evidence>
<comment type="caution">
    <text evidence="9">The sequence shown here is derived from an EMBL/GenBank/DDBJ whole genome shotgun (WGS) entry which is preliminary data.</text>
</comment>